<accession>A0A078AFU5</accession>
<evidence type="ECO:0000313" key="2">
    <source>
        <dbReference type="EMBL" id="CDW79763.1"/>
    </source>
</evidence>
<dbReference type="AlphaFoldDB" id="A0A078AFU5"/>
<evidence type="ECO:0000313" key="3">
    <source>
        <dbReference type="Proteomes" id="UP000039865"/>
    </source>
</evidence>
<dbReference type="InParanoid" id="A0A078AFU5"/>
<reference evidence="2 3" key="1">
    <citation type="submission" date="2014-06" db="EMBL/GenBank/DDBJ databases">
        <authorList>
            <person name="Swart Estienne"/>
        </authorList>
    </citation>
    <scope>NUCLEOTIDE SEQUENCE [LARGE SCALE GENOMIC DNA]</scope>
    <source>
        <strain evidence="2 3">130c</strain>
    </source>
</reference>
<proteinExistence type="predicted"/>
<keyword evidence="1" id="KW-0175">Coiled coil</keyword>
<feature type="coiled-coil region" evidence="1">
    <location>
        <begin position="62"/>
        <end position="117"/>
    </location>
</feature>
<gene>
    <name evidence="2" type="primary">Contig14451.g15394</name>
    <name evidence="2" type="ORF">STYLEM_8755</name>
</gene>
<sequence>MDKYDHIVNDFYPQNPQKVFYPIDRHGVVDEWDALVKNQTYLEEQHAKKRAEEQKQKKLQYKHDLEMMKKMKEDEKQREKDKLRAEREELKYLDKELEEYNKMRKSMDRQLKNQTAIDLLNQVGRDKSTEDNIRQRDQNEMNDRINQFKLGEQNAKIKDLEKKANQAKEMRDFYAYKQFQKDLEREKALQDKMDYNKMLQDENRKKEEKERQWRKFYEDFAHQQQGKINDYTQNVIAPHNEKERMLEMKRLQDREQIAAKAQGEMMGQMGKKAMSQAEIDDFNRRQLEMKNRREQEEKQKNLQYANQRGQEISIMDNLTDQQKQELINQKRLYGQTLLYQQQIQDQLRRNYGKMTMHEKQLNKVDLRAYKNLEGQVYAAVPGIHHFDTVGSQPLAHKGAPQMDLESAAAGRTQRQDFNNTLRDQNMTYKRKQMELEMKQSHGQLSPNGIFTFQSNYIAFQTIGGQPMTSQSVDFKNQPAGMSRYRSQTTLGDAANVFEITHKNPIWNPLPNYHQRVFNPISYNNNTMVPSTTKSVLQTMAQNNIFN</sequence>
<protein>
    <submittedName>
        <fullName evidence="2">Uncharacterized protein</fullName>
    </submittedName>
</protein>
<feature type="coiled-coil region" evidence="1">
    <location>
        <begin position="150"/>
        <end position="212"/>
    </location>
</feature>
<name>A0A078AFU5_STYLE</name>
<evidence type="ECO:0000256" key="1">
    <source>
        <dbReference type="SAM" id="Coils"/>
    </source>
</evidence>
<keyword evidence="3" id="KW-1185">Reference proteome</keyword>
<organism evidence="2 3">
    <name type="scientific">Stylonychia lemnae</name>
    <name type="common">Ciliate</name>
    <dbReference type="NCBI Taxonomy" id="5949"/>
    <lineage>
        <taxon>Eukaryota</taxon>
        <taxon>Sar</taxon>
        <taxon>Alveolata</taxon>
        <taxon>Ciliophora</taxon>
        <taxon>Intramacronucleata</taxon>
        <taxon>Spirotrichea</taxon>
        <taxon>Stichotrichia</taxon>
        <taxon>Sporadotrichida</taxon>
        <taxon>Oxytrichidae</taxon>
        <taxon>Stylonychinae</taxon>
        <taxon>Stylonychia</taxon>
    </lineage>
</organism>
<dbReference type="EMBL" id="CCKQ01008321">
    <property type="protein sequence ID" value="CDW79763.1"/>
    <property type="molecule type" value="Genomic_DNA"/>
</dbReference>
<dbReference type="Proteomes" id="UP000039865">
    <property type="component" value="Unassembled WGS sequence"/>
</dbReference>